<proteinExistence type="predicted"/>
<accession>A0A0A9CQP5</accession>
<reference evidence="1" key="2">
    <citation type="journal article" date="2015" name="Data Brief">
        <title>Shoot transcriptome of the giant reed, Arundo donax.</title>
        <authorList>
            <person name="Barrero R.A."/>
            <person name="Guerrero F.D."/>
            <person name="Moolhuijzen P."/>
            <person name="Goolsby J.A."/>
            <person name="Tidwell J."/>
            <person name="Bellgard S.E."/>
            <person name="Bellgard M.I."/>
        </authorList>
    </citation>
    <scope>NUCLEOTIDE SEQUENCE</scope>
    <source>
        <tissue evidence="1">Shoot tissue taken approximately 20 cm above the soil surface</tissue>
    </source>
</reference>
<sequence length="34" mass="4287">MLNVFGNKRLIGSWVQYKHNEQLKLEYWLKHLHY</sequence>
<organism evidence="1">
    <name type="scientific">Arundo donax</name>
    <name type="common">Giant reed</name>
    <name type="synonym">Donax arundinaceus</name>
    <dbReference type="NCBI Taxonomy" id="35708"/>
    <lineage>
        <taxon>Eukaryota</taxon>
        <taxon>Viridiplantae</taxon>
        <taxon>Streptophyta</taxon>
        <taxon>Embryophyta</taxon>
        <taxon>Tracheophyta</taxon>
        <taxon>Spermatophyta</taxon>
        <taxon>Magnoliopsida</taxon>
        <taxon>Liliopsida</taxon>
        <taxon>Poales</taxon>
        <taxon>Poaceae</taxon>
        <taxon>PACMAD clade</taxon>
        <taxon>Arundinoideae</taxon>
        <taxon>Arundineae</taxon>
        <taxon>Arundo</taxon>
    </lineage>
</organism>
<dbReference type="AlphaFoldDB" id="A0A0A9CQP5"/>
<reference evidence="1" key="1">
    <citation type="submission" date="2014-09" db="EMBL/GenBank/DDBJ databases">
        <authorList>
            <person name="Magalhaes I.L.F."/>
            <person name="Oliveira U."/>
            <person name="Santos F.R."/>
            <person name="Vidigal T.H.D.A."/>
            <person name="Brescovit A.D."/>
            <person name="Santos A.J."/>
        </authorList>
    </citation>
    <scope>NUCLEOTIDE SEQUENCE</scope>
    <source>
        <tissue evidence="1">Shoot tissue taken approximately 20 cm above the soil surface</tissue>
    </source>
</reference>
<name>A0A0A9CQP5_ARUDO</name>
<protein>
    <submittedName>
        <fullName evidence="1">Uncharacterized protein</fullName>
    </submittedName>
</protein>
<dbReference type="EMBL" id="GBRH01224068">
    <property type="protein sequence ID" value="JAD73827.1"/>
    <property type="molecule type" value="Transcribed_RNA"/>
</dbReference>
<evidence type="ECO:0000313" key="1">
    <source>
        <dbReference type="EMBL" id="JAD73827.1"/>
    </source>
</evidence>